<sequence length="84" mass="9079">MTDTTTDTIPATTFSPGDVVMVKSGGPAMTVTAIIADLATLVWFAEEEEVFRIEELPSVALIAVDFDEDDDDAEEPEAEEPEDD</sequence>
<dbReference type="Proteomes" id="UP000292781">
    <property type="component" value="Unassembled WGS sequence"/>
</dbReference>
<protein>
    <submittedName>
        <fullName evidence="1">DUF2158 domain-containing protein</fullName>
    </submittedName>
</protein>
<dbReference type="OrthoDB" id="7173769at2"/>
<gene>
    <name evidence="1" type="ORF">EYW49_17755</name>
</gene>
<reference evidence="1 2" key="1">
    <citation type="submission" date="2019-02" db="EMBL/GenBank/DDBJ databases">
        <title>Siculibacillus lacustris gen. nov., sp. nov., a new rosette-forming bacterium isolated from a freshwater crater lake (Lake St. Ana, Romania).</title>
        <authorList>
            <person name="Felfoldi T."/>
            <person name="Marton Z."/>
            <person name="Szabo A."/>
            <person name="Mentes A."/>
            <person name="Boka K."/>
            <person name="Marialigeti K."/>
            <person name="Mathe I."/>
            <person name="Koncz M."/>
            <person name="Schumann P."/>
            <person name="Toth E."/>
        </authorList>
    </citation>
    <scope>NUCLEOTIDE SEQUENCE [LARGE SCALE GENOMIC DNA]</scope>
    <source>
        <strain evidence="1 2">SA-279</strain>
    </source>
</reference>
<name>A0A4Q9VIG1_9HYPH</name>
<evidence type="ECO:0000313" key="2">
    <source>
        <dbReference type="Proteomes" id="UP000292781"/>
    </source>
</evidence>
<keyword evidence="2" id="KW-1185">Reference proteome</keyword>
<accession>A0A4Q9VIG1</accession>
<organism evidence="1 2">
    <name type="scientific">Siculibacillus lacustris</name>
    <dbReference type="NCBI Taxonomy" id="1549641"/>
    <lineage>
        <taxon>Bacteria</taxon>
        <taxon>Pseudomonadati</taxon>
        <taxon>Pseudomonadota</taxon>
        <taxon>Alphaproteobacteria</taxon>
        <taxon>Hyphomicrobiales</taxon>
        <taxon>Ancalomicrobiaceae</taxon>
        <taxon>Siculibacillus</taxon>
    </lineage>
</organism>
<proteinExistence type="predicted"/>
<dbReference type="EMBL" id="SJFN01000031">
    <property type="protein sequence ID" value="TBW34766.1"/>
    <property type="molecule type" value="Genomic_DNA"/>
</dbReference>
<dbReference type="RefSeq" id="WP_131310971.1">
    <property type="nucleotide sequence ID" value="NZ_SJFN01000031.1"/>
</dbReference>
<comment type="caution">
    <text evidence="1">The sequence shown here is derived from an EMBL/GenBank/DDBJ whole genome shotgun (WGS) entry which is preliminary data.</text>
</comment>
<dbReference type="AlphaFoldDB" id="A0A4Q9VIG1"/>
<evidence type="ECO:0000313" key="1">
    <source>
        <dbReference type="EMBL" id="TBW34766.1"/>
    </source>
</evidence>
<dbReference type="InterPro" id="IPR019226">
    <property type="entry name" value="DUF2158"/>
</dbReference>
<dbReference type="Pfam" id="PF09926">
    <property type="entry name" value="DUF2158"/>
    <property type="match status" value="1"/>
</dbReference>